<keyword evidence="5" id="KW-1185">Reference proteome</keyword>
<keyword evidence="1" id="KW-0472">Membrane</keyword>
<organism evidence="4 5">
    <name type="scientific">Enterococcus gallinarum</name>
    <dbReference type="NCBI Taxonomy" id="1353"/>
    <lineage>
        <taxon>Bacteria</taxon>
        <taxon>Bacillati</taxon>
        <taxon>Bacillota</taxon>
        <taxon>Bacilli</taxon>
        <taxon>Lactobacillales</taxon>
        <taxon>Enterococcaceae</taxon>
        <taxon>Enterococcus</taxon>
    </lineage>
</organism>
<keyword evidence="1" id="KW-1133">Transmembrane helix</keyword>
<evidence type="ECO:0000313" key="4">
    <source>
        <dbReference type="EMBL" id="STD83467.1"/>
    </source>
</evidence>
<dbReference type="AlphaFoldDB" id="A0A376GY61"/>
<reference evidence="3" key="2">
    <citation type="submission" date="2023-03" db="EMBL/GenBank/DDBJ databases">
        <authorList>
            <person name="Shen W."/>
            <person name="Cai J."/>
        </authorList>
    </citation>
    <scope>NUCLEOTIDE SEQUENCE</scope>
    <source>
        <strain evidence="3">K69-2</strain>
    </source>
</reference>
<keyword evidence="1" id="KW-0812">Transmembrane</keyword>
<proteinExistence type="predicted"/>
<evidence type="ECO:0000256" key="1">
    <source>
        <dbReference type="SAM" id="Phobius"/>
    </source>
</evidence>
<name>A0A376GY61_ENTGA</name>
<reference evidence="4 5" key="1">
    <citation type="submission" date="2018-06" db="EMBL/GenBank/DDBJ databases">
        <authorList>
            <consortium name="Pathogen Informatics"/>
            <person name="Doyle S."/>
        </authorList>
    </citation>
    <scope>NUCLEOTIDE SEQUENCE [LARGE SCALE GENOMIC DNA]</scope>
    <source>
        <strain evidence="4 5">NCTC12360</strain>
    </source>
</reference>
<feature type="transmembrane region" description="Helical" evidence="1">
    <location>
        <begin position="125"/>
        <end position="154"/>
    </location>
</feature>
<evidence type="ECO:0000256" key="2">
    <source>
        <dbReference type="SAM" id="SignalP"/>
    </source>
</evidence>
<dbReference type="RefSeq" id="WP_050762678.1">
    <property type="nucleotide sequence ID" value="NZ_BTSN01000015.1"/>
</dbReference>
<sequence length="188" mass="20436">MLNKIKAICVCAAIILGVGTIGNTVAIASEVNTNTNENEYVDEEGTYGVLLEYLSDEVIAEITSITFQDLMNLAIEKGYDPEDIWTKEEIEMNTRSVMLRRGVNKMIVMSNDLKYLYLDSSYSKAALALGVGALSSLFSPIAGVFASTAAAFLIDKAGSVDLNKGVIIRFSRNKAHLLVPTAIWTQDS</sequence>
<dbReference type="Proteomes" id="UP001183682">
    <property type="component" value="Unassembled WGS sequence"/>
</dbReference>
<evidence type="ECO:0000313" key="5">
    <source>
        <dbReference type="Proteomes" id="UP000254807"/>
    </source>
</evidence>
<dbReference type="EMBL" id="UFYW01000001">
    <property type="protein sequence ID" value="STD83467.1"/>
    <property type="molecule type" value="Genomic_DNA"/>
</dbReference>
<feature type="chain" id="PRO_5042703903" evidence="2">
    <location>
        <begin position="29"/>
        <end position="188"/>
    </location>
</feature>
<accession>A0A376GY61</accession>
<dbReference type="Proteomes" id="UP000254807">
    <property type="component" value="Unassembled WGS sequence"/>
</dbReference>
<keyword evidence="2" id="KW-0732">Signal</keyword>
<dbReference type="EMBL" id="JARPZN010000024">
    <property type="protein sequence ID" value="MDT2691908.1"/>
    <property type="molecule type" value="Genomic_DNA"/>
</dbReference>
<gene>
    <name evidence="4" type="ORF">NCTC12360_01934</name>
    <name evidence="3" type="ORF">P7E30_17175</name>
</gene>
<protein>
    <submittedName>
        <fullName evidence="4">Uncharacterized protein</fullName>
    </submittedName>
</protein>
<evidence type="ECO:0000313" key="3">
    <source>
        <dbReference type="EMBL" id="MDT2691908.1"/>
    </source>
</evidence>
<feature type="signal peptide" evidence="2">
    <location>
        <begin position="1"/>
        <end position="28"/>
    </location>
</feature>